<evidence type="ECO:0008006" key="3">
    <source>
        <dbReference type="Google" id="ProtNLM"/>
    </source>
</evidence>
<gene>
    <name evidence="1" type="ORF">OIHEL45_03605</name>
</gene>
<proteinExistence type="predicted"/>
<evidence type="ECO:0000313" key="1">
    <source>
        <dbReference type="EMBL" id="EDQ05865.1"/>
    </source>
</evidence>
<comment type="caution">
    <text evidence="1">The sequence shown here is derived from an EMBL/GenBank/DDBJ whole genome shotgun (WGS) entry which is preliminary data.</text>
</comment>
<dbReference type="EMBL" id="ABID01000001">
    <property type="protein sequence ID" value="EDQ05865.1"/>
    <property type="molecule type" value="Genomic_DNA"/>
</dbReference>
<organism evidence="1 2">
    <name type="scientific">Sulfitobacter indolifex HEL-45</name>
    <dbReference type="NCBI Taxonomy" id="391624"/>
    <lineage>
        <taxon>Bacteria</taxon>
        <taxon>Pseudomonadati</taxon>
        <taxon>Pseudomonadota</taxon>
        <taxon>Alphaproteobacteria</taxon>
        <taxon>Rhodobacterales</taxon>
        <taxon>Roseobacteraceae</taxon>
        <taxon>Sulfitobacter</taxon>
    </lineage>
</organism>
<keyword evidence="2" id="KW-1185">Reference proteome</keyword>
<name>A0ABM9X8R8_9RHOB</name>
<evidence type="ECO:0000313" key="2">
    <source>
        <dbReference type="Proteomes" id="UP000003257"/>
    </source>
</evidence>
<accession>A0ABM9X8R8</accession>
<dbReference type="PROSITE" id="PS51257">
    <property type="entry name" value="PROKAR_LIPOPROTEIN"/>
    <property type="match status" value="1"/>
</dbReference>
<reference evidence="1 2" key="1">
    <citation type="submission" date="2007-11" db="EMBL/GenBank/DDBJ databases">
        <authorList>
            <person name="Wagner-Dobler I."/>
            <person name="Ferriera S."/>
            <person name="Johnson J."/>
            <person name="Kravitz S."/>
            <person name="Beeson K."/>
            <person name="Sutton G."/>
            <person name="Rogers Y.-H."/>
            <person name="Friedman R."/>
            <person name="Frazier M."/>
            <person name="Venter J.C."/>
        </authorList>
    </citation>
    <scope>NUCLEOTIDE SEQUENCE [LARGE SCALE GENOMIC DNA]</scope>
    <source>
        <strain evidence="1 2">HEL-45</strain>
    </source>
</reference>
<sequence length="24" mass="2578">MYRLIALGLLLTLAGCGVPFVPFI</sequence>
<dbReference type="Proteomes" id="UP000003257">
    <property type="component" value="Unassembled WGS sequence"/>
</dbReference>
<protein>
    <recommendedName>
        <fullName evidence="3">Lipoprotein</fullName>
    </recommendedName>
</protein>